<gene>
    <name evidence="2" type="ORF">DYU11_18480</name>
</gene>
<keyword evidence="3" id="KW-1185">Reference proteome</keyword>
<accession>A0A418M688</accession>
<keyword evidence="1" id="KW-0472">Membrane</keyword>
<keyword evidence="1" id="KW-0812">Transmembrane</keyword>
<protein>
    <submittedName>
        <fullName evidence="2">Uncharacterized protein</fullName>
    </submittedName>
</protein>
<dbReference type="AlphaFoldDB" id="A0A418M688"/>
<evidence type="ECO:0000313" key="3">
    <source>
        <dbReference type="Proteomes" id="UP000283523"/>
    </source>
</evidence>
<reference evidence="2 3" key="1">
    <citation type="submission" date="2018-08" db="EMBL/GenBank/DDBJ databases">
        <title>Fibrisoma montanum sp. nov., isolated from Danxia mountain soil.</title>
        <authorList>
            <person name="Huang Y."/>
        </authorList>
    </citation>
    <scope>NUCLEOTIDE SEQUENCE [LARGE SCALE GENOMIC DNA]</scope>
    <source>
        <strain evidence="2 3">HYT19</strain>
    </source>
</reference>
<proteinExistence type="predicted"/>
<evidence type="ECO:0000256" key="1">
    <source>
        <dbReference type="SAM" id="Phobius"/>
    </source>
</evidence>
<name>A0A418M688_9BACT</name>
<sequence>MFKHFFENLPPKIKVLVHALDMAIPAAYMAAVALKRDLLHDVLQQKPELAILYIVLVALVRFLVELTFGQTPKSPTDAQ</sequence>
<evidence type="ECO:0000313" key="2">
    <source>
        <dbReference type="EMBL" id="RIV21393.1"/>
    </source>
</evidence>
<dbReference type="EMBL" id="QXED01000005">
    <property type="protein sequence ID" value="RIV21393.1"/>
    <property type="molecule type" value="Genomic_DNA"/>
</dbReference>
<keyword evidence="1" id="KW-1133">Transmembrane helix</keyword>
<feature type="transmembrane region" description="Helical" evidence="1">
    <location>
        <begin position="46"/>
        <end position="64"/>
    </location>
</feature>
<feature type="transmembrane region" description="Helical" evidence="1">
    <location>
        <begin position="15"/>
        <end position="34"/>
    </location>
</feature>
<comment type="caution">
    <text evidence="2">The sequence shown here is derived from an EMBL/GenBank/DDBJ whole genome shotgun (WGS) entry which is preliminary data.</text>
</comment>
<dbReference type="RefSeq" id="WP_119669187.1">
    <property type="nucleotide sequence ID" value="NZ_QXED01000005.1"/>
</dbReference>
<dbReference type="Proteomes" id="UP000283523">
    <property type="component" value="Unassembled WGS sequence"/>
</dbReference>
<organism evidence="2 3">
    <name type="scientific">Fibrisoma montanum</name>
    <dbReference type="NCBI Taxonomy" id="2305895"/>
    <lineage>
        <taxon>Bacteria</taxon>
        <taxon>Pseudomonadati</taxon>
        <taxon>Bacteroidota</taxon>
        <taxon>Cytophagia</taxon>
        <taxon>Cytophagales</taxon>
        <taxon>Spirosomataceae</taxon>
        <taxon>Fibrisoma</taxon>
    </lineage>
</organism>